<accession>Q72BB2</accession>
<dbReference type="PATRIC" id="fig|882.5.peg.1589"/>
<evidence type="ECO:0000313" key="1">
    <source>
        <dbReference type="EMBL" id="AAS96201.1"/>
    </source>
</evidence>
<dbReference type="KEGG" id="dvu:DVU_1724"/>
<proteinExistence type="predicted"/>
<sequence>MQGDKHRRRVPFASRAEAHARYGAILTEANRHGAQVVLATLAELGRLDLFFLLVVLLKRKDADNDWCFARCREVAASPDGHLDLWAREHYKSTIITFALTIQDILCTPDITVGIFSHSRPGAKAFLQQIKREFEENPVLRAAYPDVLWDNPRTDAPQWSLDGGIVVKRASNPKEATVEAWGLVDGQPIGKHFSLLVYDDVVTPESVTTPDQIRKTTDALAVSYNLGAHGGRRRFIGTRYHFSDTYKDILDRETAVPRIYPATVDGSVTGLPHFLSPEALAAKRRDMGPYIFGCQMLQNPKADDAAGFKAEWLRYWEPSRDLCERMNRYIIVDPAHSKKAAADYTVMWVVGFGADGYRYVIEGVRDRLNLAERTRELFRLVRAHRPLCVGYERYGLQADVEHIRGEQDRTGYHFDIVELGGAMPKADRIRRLVPLFEQGRIFLPGRMSYRDVEGRWRDLTGEFVQEEYLAFPVCGHDDMLDCLARQVDEALGAVFPDEDDYAASVGGMPNDPHAGALTSLGFDDYDPLGHMRASS</sequence>
<protein>
    <submittedName>
        <fullName evidence="1">Phage uncharacterized protein, putative</fullName>
    </submittedName>
</protein>
<keyword evidence="2" id="KW-1185">Reference proteome</keyword>
<dbReference type="eggNOG" id="COG5362">
    <property type="taxonomic scope" value="Bacteria"/>
</dbReference>
<dbReference type="InterPro" id="IPR027417">
    <property type="entry name" value="P-loop_NTPase"/>
</dbReference>
<dbReference type="SMR" id="Q72BB2"/>
<dbReference type="Gene3D" id="3.40.50.300">
    <property type="entry name" value="P-loop containing nucleotide triphosphate hydrolases"/>
    <property type="match status" value="1"/>
</dbReference>
<dbReference type="Gene3D" id="3.30.420.240">
    <property type="match status" value="1"/>
</dbReference>
<dbReference type="DNASU" id="2795772"/>
<gene>
    <name evidence="1" type="ordered locus">DVU_1724</name>
</gene>
<dbReference type="HOGENOM" id="CLU_530744_0_0_7"/>
<organism evidence="1 2">
    <name type="scientific">Nitratidesulfovibrio vulgaris (strain ATCC 29579 / DSM 644 / CCUG 34227 / NCIMB 8303 / VKM B-1760 / Hildenborough)</name>
    <name type="common">Desulfovibrio vulgaris</name>
    <dbReference type="NCBI Taxonomy" id="882"/>
    <lineage>
        <taxon>Bacteria</taxon>
        <taxon>Pseudomonadati</taxon>
        <taxon>Thermodesulfobacteriota</taxon>
        <taxon>Desulfovibrionia</taxon>
        <taxon>Desulfovibrionales</taxon>
        <taxon>Desulfovibrionaceae</taxon>
        <taxon>Nitratidesulfovibrio</taxon>
    </lineage>
</organism>
<dbReference type="PaxDb" id="882-DVU_1724"/>
<dbReference type="EnsemblBacteria" id="AAS96201">
    <property type="protein sequence ID" value="AAS96201"/>
    <property type="gene ID" value="DVU_1724"/>
</dbReference>
<dbReference type="EMBL" id="AE017285">
    <property type="protein sequence ID" value="AAS96201.1"/>
    <property type="molecule type" value="Genomic_DNA"/>
</dbReference>
<dbReference type="Proteomes" id="UP000002194">
    <property type="component" value="Chromosome"/>
</dbReference>
<reference evidence="1 2" key="1">
    <citation type="journal article" date="2004" name="Nat. Biotechnol.">
        <title>The genome sequence of the anaerobic, sulfate-reducing bacterium Desulfovibrio vulgaris Hildenborough.</title>
        <authorList>
            <person name="Heidelberg J.F."/>
            <person name="Seshadri R."/>
            <person name="Haveman S.A."/>
            <person name="Hemme C.L."/>
            <person name="Paulsen I.T."/>
            <person name="Kolonay J.F."/>
            <person name="Eisen J.A."/>
            <person name="Ward N."/>
            <person name="Methe B."/>
            <person name="Brinkac L.M."/>
            <person name="Daugherty S.C."/>
            <person name="Deboy R.T."/>
            <person name="Dodson R.J."/>
            <person name="Durkin A.S."/>
            <person name="Madupu R."/>
            <person name="Nelson W.C."/>
            <person name="Sullivan S.A."/>
            <person name="Fouts D."/>
            <person name="Haft D.H."/>
            <person name="Selengut J."/>
            <person name="Peterson J.D."/>
            <person name="Davidsen T.M."/>
            <person name="Zafar N."/>
            <person name="Zhou L."/>
            <person name="Radune D."/>
            <person name="Dimitrov G."/>
            <person name="Hance M."/>
            <person name="Tran K."/>
            <person name="Khouri H."/>
            <person name="Gill J."/>
            <person name="Utterback T.R."/>
            <person name="Feldblyum T.V."/>
            <person name="Wall J.D."/>
            <person name="Voordouw G."/>
            <person name="Fraser C.M."/>
        </authorList>
    </citation>
    <scope>NUCLEOTIDE SEQUENCE [LARGE SCALE GENOMIC DNA]</scope>
    <source>
        <strain evidence="2">ATCC 29579 / DSM 644 / NCIMB 8303 / VKM B-1760 / Hildenborough</strain>
    </source>
</reference>
<evidence type="ECO:0000313" key="2">
    <source>
        <dbReference type="Proteomes" id="UP000002194"/>
    </source>
</evidence>
<dbReference type="STRING" id="882.DVU_1724"/>
<dbReference type="AlphaFoldDB" id="Q72BB2"/>
<dbReference type="RefSeq" id="WP_010939012.1">
    <property type="nucleotide sequence ID" value="NC_002937.3"/>
</dbReference>
<name>Q72BB2_NITV2</name>
<dbReference type="OrthoDB" id="9771580at2"/>